<keyword evidence="7" id="KW-0411">Iron-sulfur</keyword>
<evidence type="ECO:0000256" key="1">
    <source>
        <dbReference type="ARBA" id="ARBA00001933"/>
    </source>
</evidence>
<dbReference type="Gene3D" id="3.90.1150.10">
    <property type="entry name" value="Aspartate Aminotransferase, domain 1"/>
    <property type="match status" value="1"/>
</dbReference>
<reference evidence="10" key="1">
    <citation type="submission" date="2020-05" db="EMBL/GenBank/DDBJ databases">
        <authorList>
            <person name="Chiriac C."/>
            <person name="Salcher M."/>
            <person name="Ghai R."/>
            <person name="Kavagutti S V."/>
        </authorList>
    </citation>
    <scope>NUCLEOTIDE SEQUENCE</scope>
</reference>
<keyword evidence="3" id="KW-0808">Transferase</keyword>
<evidence type="ECO:0000256" key="7">
    <source>
        <dbReference type="ARBA" id="ARBA00023014"/>
    </source>
</evidence>
<comment type="cofactor">
    <cofactor evidence="1">
        <name>pyridoxal 5'-phosphate</name>
        <dbReference type="ChEBI" id="CHEBI:597326"/>
    </cofactor>
</comment>
<name>A0A6J7LL08_9ZZZZ</name>
<evidence type="ECO:0000256" key="3">
    <source>
        <dbReference type="ARBA" id="ARBA00022679"/>
    </source>
</evidence>
<dbReference type="Pfam" id="PF00266">
    <property type="entry name" value="Aminotran_5"/>
    <property type="match status" value="1"/>
</dbReference>
<dbReference type="InterPro" id="IPR016454">
    <property type="entry name" value="Cysteine_dSase"/>
</dbReference>
<evidence type="ECO:0000256" key="5">
    <source>
        <dbReference type="ARBA" id="ARBA00022898"/>
    </source>
</evidence>
<evidence type="ECO:0000256" key="2">
    <source>
        <dbReference type="ARBA" id="ARBA00006490"/>
    </source>
</evidence>
<dbReference type="GO" id="GO:0051536">
    <property type="term" value="F:iron-sulfur cluster binding"/>
    <property type="evidence" value="ECO:0007669"/>
    <property type="project" value="UniProtKB-KW"/>
</dbReference>
<evidence type="ECO:0000313" key="10">
    <source>
        <dbReference type="EMBL" id="CAB4969036.1"/>
    </source>
</evidence>
<dbReference type="InterPro" id="IPR015424">
    <property type="entry name" value="PyrdxlP-dep_Trfase"/>
</dbReference>
<dbReference type="GO" id="GO:0016740">
    <property type="term" value="F:transferase activity"/>
    <property type="evidence" value="ECO:0007669"/>
    <property type="project" value="UniProtKB-KW"/>
</dbReference>
<dbReference type="PANTHER" id="PTHR11601:SF34">
    <property type="entry name" value="CYSTEINE DESULFURASE"/>
    <property type="match status" value="1"/>
</dbReference>
<accession>A0A6J7LL08</accession>
<evidence type="ECO:0000313" key="9">
    <source>
        <dbReference type="EMBL" id="CAB4685706.1"/>
    </source>
</evidence>
<keyword evidence="5" id="KW-0663">Pyridoxal phosphate</keyword>
<dbReference type="InterPro" id="IPR015422">
    <property type="entry name" value="PyrdxlP-dep_Trfase_small"/>
</dbReference>
<protein>
    <submittedName>
        <fullName evidence="10">Unannotated protein</fullName>
    </submittedName>
</protein>
<dbReference type="Gene3D" id="3.40.640.10">
    <property type="entry name" value="Type I PLP-dependent aspartate aminotransferase-like (Major domain)"/>
    <property type="match status" value="1"/>
</dbReference>
<organism evidence="10">
    <name type="scientific">freshwater metagenome</name>
    <dbReference type="NCBI Taxonomy" id="449393"/>
    <lineage>
        <taxon>unclassified sequences</taxon>
        <taxon>metagenomes</taxon>
        <taxon>ecological metagenomes</taxon>
    </lineage>
</organism>
<evidence type="ECO:0000256" key="4">
    <source>
        <dbReference type="ARBA" id="ARBA00022723"/>
    </source>
</evidence>
<dbReference type="Gene3D" id="1.10.260.50">
    <property type="match status" value="1"/>
</dbReference>
<proteinExistence type="inferred from homology"/>
<comment type="similarity">
    <text evidence="2">Belongs to the class-V pyridoxal-phosphate-dependent aminotransferase family. NifS/IscS subfamily.</text>
</comment>
<dbReference type="AlphaFoldDB" id="A0A6J7LL08"/>
<evidence type="ECO:0000256" key="6">
    <source>
        <dbReference type="ARBA" id="ARBA00023004"/>
    </source>
</evidence>
<dbReference type="EMBL" id="CAFBOG010000008">
    <property type="protein sequence ID" value="CAB4969036.1"/>
    <property type="molecule type" value="Genomic_DNA"/>
</dbReference>
<sequence>MRSYLDHASTSPTRASAIEAMTEWFAGRGGDPSRIYAEGMQSRVELELAREQVAELLGARPREVIFTSGGTESIAAASFGAVQRAVSRKGPHASHVVYSAVEHSAVREWAQRNEQTQVGVDPFGRVDPAELLGAITANTSLVHLQWGNHEVGTLQPVIEVAEGCRDLDLLLHVDAAQAVGRVTLDFANLGADLMSVSAHKFGGPPGVGALLIRKGLRIEPLLVGGEQERARRGGMENLPAVLGFAAAAQECVKALEQESELSRAQTDRVIHWAAQFPGVEVLGDPVDRLPHIVCLRLEGLEPQPVLLGLDQAGIAVHSGNSCSSESLEPSPILQAMGVDAAHSLRISVGWNTLSSDIDHLLVTLAQVIADLRQLR</sequence>
<dbReference type="PIRSF" id="PIRSF005572">
    <property type="entry name" value="NifS"/>
    <property type="match status" value="1"/>
</dbReference>
<feature type="domain" description="Aminotransferase class V" evidence="8">
    <location>
        <begin position="4"/>
        <end position="360"/>
    </location>
</feature>
<dbReference type="SUPFAM" id="SSF53383">
    <property type="entry name" value="PLP-dependent transferases"/>
    <property type="match status" value="1"/>
</dbReference>
<dbReference type="PANTHER" id="PTHR11601">
    <property type="entry name" value="CYSTEINE DESULFURYLASE FAMILY MEMBER"/>
    <property type="match status" value="1"/>
</dbReference>
<keyword evidence="4" id="KW-0479">Metal-binding</keyword>
<dbReference type="InterPro" id="IPR015421">
    <property type="entry name" value="PyrdxlP-dep_Trfase_major"/>
</dbReference>
<gene>
    <name evidence="9" type="ORF">UFOPK2582_00104</name>
    <name evidence="10" type="ORF">UFOPK3914_00175</name>
</gene>
<dbReference type="GO" id="GO:0046872">
    <property type="term" value="F:metal ion binding"/>
    <property type="evidence" value="ECO:0007669"/>
    <property type="project" value="UniProtKB-KW"/>
</dbReference>
<keyword evidence="6" id="KW-0408">Iron</keyword>
<dbReference type="InterPro" id="IPR000192">
    <property type="entry name" value="Aminotrans_V_dom"/>
</dbReference>
<evidence type="ECO:0000259" key="8">
    <source>
        <dbReference type="Pfam" id="PF00266"/>
    </source>
</evidence>
<dbReference type="EMBL" id="CAEZXS010000005">
    <property type="protein sequence ID" value="CAB4685706.1"/>
    <property type="molecule type" value="Genomic_DNA"/>
</dbReference>